<dbReference type="InterPro" id="IPR000642">
    <property type="entry name" value="Peptidase_M41"/>
</dbReference>
<organism evidence="2 3">
    <name type="scientific">Meloidogyne hapla</name>
    <name type="common">Root-knot nematode worm</name>
    <dbReference type="NCBI Taxonomy" id="6305"/>
    <lineage>
        <taxon>Eukaryota</taxon>
        <taxon>Metazoa</taxon>
        <taxon>Ecdysozoa</taxon>
        <taxon>Nematoda</taxon>
        <taxon>Chromadorea</taxon>
        <taxon>Rhabditida</taxon>
        <taxon>Tylenchina</taxon>
        <taxon>Tylenchomorpha</taxon>
        <taxon>Tylenchoidea</taxon>
        <taxon>Meloidogynidae</taxon>
        <taxon>Meloidogyninae</taxon>
        <taxon>Meloidogyne</taxon>
    </lineage>
</organism>
<dbReference type="Pfam" id="PF01434">
    <property type="entry name" value="Peptidase_M41"/>
    <property type="match status" value="1"/>
</dbReference>
<evidence type="ECO:0000313" key="2">
    <source>
        <dbReference type="Proteomes" id="UP000095281"/>
    </source>
</evidence>
<name>A0A1I8BLR9_MELHA</name>
<proteinExistence type="predicted"/>
<accession>A0A1I8BLR9</accession>
<feature type="domain" description="Peptidase M41" evidence="1">
    <location>
        <begin position="35"/>
        <end position="129"/>
    </location>
</feature>
<dbReference type="GO" id="GO:0005524">
    <property type="term" value="F:ATP binding"/>
    <property type="evidence" value="ECO:0007669"/>
    <property type="project" value="InterPro"/>
</dbReference>
<sequence>MSQQYQNISSSNTASNQKIVGNIIRNESVSSIIKLNDDEKKRVAIFEAAHVYSAFLLNVFVKKVTLIPSGQFLGHTLLDHGQKTIWDNEYKEKIMTILLAGRASEVHFLQSPSTLTEDNFKKLKEIANSLTICSEKKAREEEIKTTCNRCNEQATNLIKNNSNAIEKCAQEYLSRRPSSINDEI</sequence>
<reference evidence="3" key="1">
    <citation type="submission" date="2016-11" db="UniProtKB">
        <authorList>
            <consortium name="WormBaseParasite"/>
        </authorList>
    </citation>
    <scope>IDENTIFICATION</scope>
</reference>
<evidence type="ECO:0000259" key="1">
    <source>
        <dbReference type="Pfam" id="PF01434"/>
    </source>
</evidence>
<dbReference type="SUPFAM" id="SSF140990">
    <property type="entry name" value="FtsH protease domain-like"/>
    <property type="match status" value="1"/>
</dbReference>
<dbReference type="InterPro" id="IPR037219">
    <property type="entry name" value="Peptidase_M41-like"/>
</dbReference>
<evidence type="ECO:0000313" key="3">
    <source>
        <dbReference type="WBParaSite" id="MhA1_Contig326.frz3.gene13"/>
    </source>
</evidence>
<protein>
    <submittedName>
        <fullName evidence="3">Peptidase_M41 domain-containing protein</fullName>
    </submittedName>
</protein>
<dbReference type="GO" id="GO:0004222">
    <property type="term" value="F:metalloendopeptidase activity"/>
    <property type="evidence" value="ECO:0007669"/>
    <property type="project" value="InterPro"/>
</dbReference>
<keyword evidence="2" id="KW-1185">Reference proteome</keyword>
<dbReference type="Gene3D" id="1.20.58.760">
    <property type="entry name" value="Peptidase M41"/>
    <property type="match status" value="1"/>
</dbReference>
<dbReference type="GO" id="GO:0004176">
    <property type="term" value="F:ATP-dependent peptidase activity"/>
    <property type="evidence" value="ECO:0007669"/>
    <property type="project" value="InterPro"/>
</dbReference>
<dbReference type="WBParaSite" id="MhA1_Contig326.frz3.gene13">
    <property type="protein sequence ID" value="MhA1_Contig326.frz3.gene13"/>
    <property type="gene ID" value="MhA1_Contig326.frz3.gene13"/>
</dbReference>
<dbReference type="AlphaFoldDB" id="A0A1I8BLR9"/>
<dbReference type="Proteomes" id="UP000095281">
    <property type="component" value="Unplaced"/>
</dbReference>
<dbReference type="GO" id="GO:0006508">
    <property type="term" value="P:proteolysis"/>
    <property type="evidence" value="ECO:0007669"/>
    <property type="project" value="InterPro"/>
</dbReference>